<dbReference type="RefSeq" id="WP_141168341.1">
    <property type="nucleotide sequence ID" value="NZ_VHLH01000046.1"/>
</dbReference>
<organism evidence="4 5">
    <name type="scientific">Pararhizobium mangrovi</name>
    <dbReference type="NCBI Taxonomy" id="2590452"/>
    <lineage>
        <taxon>Bacteria</taxon>
        <taxon>Pseudomonadati</taxon>
        <taxon>Pseudomonadota</taxon>
        <taxon>Alphaproteobacteria</taxon>
        <taxon>Hyphomicrobiales</taxon>
        <taxon>Rhizobiaceae</taxon>
        <taxon>Rhizobium/Agrobacterium group</taxon>
        <taxon>Pararhizobium</taxon>
    </lineage>
</organism>
<dbReference type="InterPro" id="IPR050832">
    <property type="entry name" value="Bact_Acetyltransf"/>
</dbReference>
<evidence type="ECO:0000259" key="3">
    <source>
        <dbReference type="PROSITE" id="PS51186"/>
    </source>
</evidence>
<keyword evidence="5" id="KW-1185">Reference proteome</keyword>
<keyword evidence="2" id="KW-0012">Acyltransferase</keyword>
<dbReference type="SUPFAM" id="SSF55729">
    <property type="entry name" value="Acyl-CoA N-acyltransferases (Nat)"/>
    <property type="match status" value="1"/>
</dbReference>
<accession>A0A506TY20</accession>
<dbReference type="InterPro" id="IPR000182">
    <property type="entry name" value="GNAT_dom"/>
</dbReference>
<keyword evidence="1 4" id="KW-0808">Transferase</keyword>
<evidence type="ECO:0000313" key="4">
    <source>
        <dbReference type="EMBL" id="TPW25861.1"/>
    </source>
</evidence>
<dbReference type="PANTHER" id="PTHR43877">
    <property type="entry name" value="AMINOALKYLPHOSPHONATE N-ACETYLTRANSFERASE-RELATED-RELATED"/>
    <property type="match status" value="1"/>
</dbReference>
<reference evidence="4 5" key="1">
    <citation type="submission" date="2019-06" db="EMBL/GenBank/DDBJ databases">
        <authorList>
            <person name="Li M."/>
        </authorList>
    </citation>
    <scope>NUCLEOTIDE SEQUENCE [LARGE SCALE GENOMIC DNA]</scope>
    <source>
        <strain evidence="4 5">BGMRC6574</strain>
    </source>
</reference>
<comment type="caution">
    <text evidence="4">The sequence shown here is derived from an EMBL/GenBank/DDBJ whole genome shotgun (WGS) entry which is preliminary data.</text>
</comment>
<dbReference type="InterPro" id="IPR016181">
    <property type="entry name" value="Acyl_CoA_acyltransferase"/>
</dbReference>
<sequence>MANDPHPHVAIREAVRDDLSALIAMLASDTVGGHGDTTEAEHRTAYERAFDAIAASPNETLYVADYGGRVVGVAKATVLTTLTNRGASAVLVETVHVRTDMRGNGIGQALVDFCVSRARELGACSVKLMTNRDRVDAHRFYERLGFERSHHGYRMKLG</sequence>
<dbReference type="CDD" id="cd04301">
    <property type="entry name" value="NAT_SF"/>
    <property type="match status" value="1"/>
</dbReference>
<dbReference type="GO" id="GO:0016747">
    <property type="term" value="F:acyltransferase activity, transferring groups other than amino-acyl groups"/>
    <property type="evidence" value="ECO:0007669"/>
    <property type="project" value="InterPro"/>
</dbReference>
<gene>
    <name evidence="4" type="ORF">FJU11_17360</name>
</gene>
<dbReference type="AlphaFoldDB" id="A0A506TY20"/>
<name>A0A506TY20_9HYPH</name>
<dbReference type="Pfam" id="PF00583">
    <property type="entry name" value="Acetyltransf_1"/>
    <property type="match status" value="1"/>
</dbReference>
<proteinExistence type="predicted"/>
<dbReference type="Proteomes" id="UP000320314">
    <property type="component" value="Unassembled WGS sequence"/>
</dbReference>
<evidence type="ECO:0000256" key="2">
    <source>
        <dbReference type="ARBA" id="ARBA00023315"/>
    </source>
</evidence>
<dbReference type="EMBL" id="VHLH01000046">
    <property type="protein sequence ID" value="TPW25861.1"/>
    <property type="molecule type" value="Genomic_DNA"/>
</dbReference>
<evidence type="ECO:0000256" key="1">
    <source>
        <dbReference type="ARBA" id="ARBA00022679"/>
    </source>
</evidence>
<protein>
    <submittedName>
        <fullName evidence="4">GNAT family N-acetyltransferase</fullName>
    </submittedName>
</protein>
<dbReference type="OrthoDB" id="9789603at2"/>
<evidence type="ECO:0000313" key="5">
    <source>
        <dbReference type="Proteomes" id="UP000320314"/>
    </source>
</evidence>
<dbReference type="Gene3D" id="3.40.630.30">
    <property type="match status" value="1"/>
</dbReference>
<dbReference type="PROSITE" id="PS51186">
    <property type="entry name" value="GNAT"/>
    <property type="match status" value="1"/>
</dbReference>
<feature type="domain" description="N-acetyltransferase" evidence="3">
    <location>
        <begin position="9"/>
        <end position="158"/>
    </location>
</feature>